<dbReference type="PANTHER" id="PTHR43014:SF4">
    <property type="entry name" value="PYRIDINE NUCLEOTIDE-DISULFIDE OXIDOREDUCTASE RCLA-RELATED"/>
    <property type="match status" value="1"/>
</dbReference>
<dbReference type="InterPro" id="IPR023753">
    <property type="entry name" value="FAD/NAD-binding_dom"/>
</dbReference>
<proteinExistence type="inferred from homology"/>
<dbReference type="SUPFAM" id="SSF55424">
    <property type="entry name" value="FAD/NAD-linked reductases, dimerisation (C-terminal) domain"/>
    <property type="match status" value="1"/>
</dbReference>
<protein>
    <submittedName>
        <fullName evidence="7">FAD-dependent oxidoreductase</fullName>
    </submittedName>
</protein>
<comment type="cofactor">
    <cofactor evidence="1">
        <name>FAD</name>
        <dbReference type="ChEBI" id="CHEBI:57692"/>
    </cofactor>
</comment>
<evidence type="ECO:0000256" key="3">
    <source>
        <dbReference type="ARBA" id="ARBA00022630"/>
    </source>
</evidence>
<dbReference type="InterPro" id="IPR016156">
    <property type="entry name" value="FAD/NAD-linked_Rdtase_dimer_sf"/>
</dbReference>
<dbReference type="Pfam" id="PF07992">
    <property type="entry name" value="Pyr_redox_2"/>
    <property type="match status" value="1"/>
</dbReference>
<accession>A0ABS9KEH8</accession>
<gene>
    <name evidence="7" type="ORF">L6773_11825</name>
</gene>
<evidence type="ECO:0000259" key="5">
    <source>
        <dbReference type="Pfam" id="PF02852"/>
    </source>
</evidence>
<sequence>MSYQYDFIVIGGGAAGLTAAGMGANFGAKTLMIEADKLGGDCTWTGCVPSKTLLHASKLAAGIKEAEAFGHQSAKPLNFSAILKHVRKVREEVYEEADDPDIYRDMGVEIEFGTARFVDDHTLAIYNEEKTTIKEVKGRYILIATGSKAMVPPIKGLDEVSYLTNESIFELEEQPDRLTIIGGGPIGIEMAQAFQRLGTQVTVFDMQDRILSNDDEELAGMLLKRLKSEGVEFQLSAGVNEISQNEDGSVLVHVEIDGEEITQDGDALLVAVGRAANYKSLNLDEAGVHYSKRGITVSDRCKTNISHIYAAGDVTGRYQFTHMSEHMAKVAASNAILKVPMKIDTEHVPWSTYTDPELASVGATQRQLVENSTSFETYRFPYSKVDRAITDGDTDGLIKIFAKKWNGKILGATIYGKQGGDLIGEYALAMKNGVTLRNIADTIHPYPTYGLGVRRAADQWYVKNQSEWMSKLVKKVFRYQGEIPDLSDKNRIV</sequence>
<dbReference type="InterPro" id="IPR036188">
    <property type="entry name" value="FAD/NAD-bd_sf"/>
</dbReference>
<dbReference type="Gene3D" id="3.50.50.60">
    <property type="entry name" value="FAD/NAD(P)-binding domain"/>
    <property type="match status" value="2"/>
</dbReference>
<keyword evidence="3" id="KW-0285">Flavoprotein</keyword>
<name>A0ABS9KEH8_9BACT</name>
<dbReference type="EMBL" id="JAKLWS010000014">
    <property type="protein sequence ID" value="MCG2589257.1"/>
    <property type="molecule type" value="Genomic_DNA"/>
</dbReference>
<reference evidence="7" key="1">
    <citation type="submission" date="2022-01" db="EMBL/GenBank/DDBJ databases">
        <authorList>
            <person name="Wang Y."/>
        </authorList>
    </citation>
    <scope>NUCLEOTIDE SEQUENCE</scope>
    <source>
        <strain evidence="7">WB101</strain>
    </source>
</reference>
<feature type="domain" description="FAD/NAD(P)-binding" evidence="6">
    <location>
        <begin position="5"/>
        <end position="327"/>
    </location>
</feature>
<evidence type="ECO:0000256" key="1">
    <source>
        <dbReference type="ARBA" id="ARBA00001974"/>
    </source>
</evidence>
<dbReference type="RefSeq" id="WP_237854621.1">
    <property type="nucleotide sequence ID" value="NZ_JAKLWS010000014.1"/>
</dbReference>
<dbReference type="Proteomes" id="UP001165366">
    <property type="component" value="Unassembled WGS sequence"/>
</dbReference>
<evidence type="ECO:0000256" key="4">
    <source>
        <dbReference type="ARBA" id="ARBA00022827"/>
    </source>
</evidence>
<dbReference type="InterPro" id="IPR001100">
    <property type="entry name" value="Pyr_nuc-diS_OxRdtase"/>
</dbReference>
<evidence type="ECO:0000313" key="8">
    <source>
        <dbReference type="Proteomes" id="UP001165366"/>
    </source>
</evidence>
<comment type="similarity">
    <text evidence="2">Belongs to the class-I pyridine nucleotide-disulfide oxidoreductase family.</text>
</comment>
<dbReference type="Pfam" id="PF02852">
    <property type="entry name" value="Pyr_redox_dim"/>
    <property type="match status" value="1"/>
</dbReference>
<dbReference type="PRINTS" id="PR00368">
    <property type="entry name" value="FADPNR"/>
</dbReference>
<evidence type="ECO:0000313" key="7">
    <source>
        <dbReference type="EMBL" id="MCG2589257.1"/>
    </source>
</evidence>
<dbReference type="PANTHER" id="PTHR43014">
    <property type="entry name" value="MERCURIC REDUCTASE"/>
    <property type="match status" value="1"/>
</dbReference>
<dbReference type="Gene3D" id="3.30.390.30">
    <property type="match status" value="1"/>
</dbReference>
<comment type="caution">
    <text evidence="7">The sequence shown here is derived from an EMBL/GenBank/DDBJ whole genome shotgun (WGS) entry which is preliminary data.</text>
</comment>
<dbReference type="PIRSF" id="PIRSF000350">
    <property type="entry name" value="Mercury_reductase_MerA"/>
    <property type="match status" value="1"/>
</dbReference>
<evidence type="ECO:0000259" key="6">
    <source>
        <dbReference type="Pfam" id="PF07992"/>
    </source>
</evidence>
<keyword evidence="8" id="KW-1185">Reference proteome</keyword>
<dbReference type="PRINTS" id="PR00411">
    <property type="entry name" value="PNDRDTASEI"/>
</dbReference>
<dbReference type="SUPFAM" id="SSF51905">
    <property type="entry name" value="FAD/NAD(P)-binding domain"/>
    <property type="match status" value="1"/>
</dbReference>
<reference evidence="7" key="2">
    <citation type="submission" date="2024-05" db="EMBL/GenBank/DDBJ databases">
        <title>Rhodohalobacter halophilus gen. nov., sp. nov., a moderately halophilic member of the family Balneolaceae.</title>
        <authorList>
            <person name="Xia J."/>
        </authorList>
    </citation>
    <scope>NUCLEOTIDE SEQUENCE</scope>
    <source>
        <strain evidence="7">WB101</strain>
    </source>
</reference>
<evidence type="ECO:0000256" key="2">
    <source>
        <dbReference type="ARBA" id="ARBA00007532"/>
    </source>
</evidence>
<keyword evidence="4" id="KW-0274">FAD</keyword>
<feature type="domain" description="Pyridine nucleotide-disulphide oxidoreductase dimerisation" evidence="5">
    <location>
        <begin position="348"/>
        <end position="450"/>
    </location>
</feature>
<organism evidence="7 8">
    <name type="scientific">Rhodohalobacter sulfatireducens</name>
    <dbReference type="NCBI Taxonomy" id="2911366"/>
    <lineage>
        <taxon>Bacteria</taxon>
        <taxon>Pseudomonadati</taxon>
        <taxon>Balneolota</taxon>
        <taxon>Balneolia</taxon>
        <taxon>Balneolales</taxon>
        <taxon>Balneolaceae</taxon>
        <taxon>Rhodohalobacter</taxon>
    </lineage>
</organism>
<dbReference type="InterPro" id="IPR004099">
    <property type="entry name" value="Pyr_nucl-diS_OxRdtase_dimer"/>
</dbReference>